<dbReference type="GO" id="GO:0005997">
    <property type="term" value="P:xylulose metabolic process"/>
    <property type="evidence" value="ECO:0007669"/>
    <property type="project" value="TreeGrafter"/>
</dbReference>
<evidence type="ECO:0000313" key="4">
    <source>
        <dbReference type="EMBL" id="THF96653.1"/>
    </source>
</evidence>
<dbReference type="AlphaFoldDB" id="A0A4S4D4A1"/>
<keyword evidence="5" id="KW-1185">Reference proteome</keyword>
<dbReference type="Gene3D" id="3.30.420.40">
    <property type="match status" value="2"/>
</dbReference>
<evidence type="ECO:0000313" key="5">
    <source>
        <dbReference type="Proteomes" id="UP000306102"/>
    </source>
</evidence>
<gene>
    <name evidence="4" type="ORF">TEA_012066</name>
</gene>
<dbReference type="PANTHER" id="PTHR10196">
    <property type="entry name" value="SUGAR KINASE"/>
    <property type="match status" value="1"/>
</dbReference>
<evidence type="ECO:0000256" key="3">
    <source>
        <dbReference type="ARBA" id="ARBA00022777"/>
    </source>
</evidence>
<protein>
    <recommendedName>
        <fullName evidence="6">Carbohydrate kinase FGGY N-terminal domain-containing protein</fullName>
    </recommendedName>
</protein>
<comment type="similarity">
    <text evidence="1">Belongs to the FGGY kinase family.</text>
</comment>
<organism evidence="4 5">
    <name type="scientific">Camellia sinensis var. sinensis</name>
    <name type="common">China tea</name>
    <dbReference type="NCBI Taxonomy" id="542762"/>
    <lineage>
        <taxon>Eukaryota</taxon>
        <taxon>Viridiplantae</taxon>
        <taxon>Streptophyta</taxon>
        <taxon>Embryophyta</taxon>
        <taxon>Tracheophyta</taxon>
        <taxon>Spermatophyta</taxon>
        <taxon>Magnoliopsida</taxon>
        <taxon>eudicotyledons</taxon>
        <taxon>Gunneridae</taxon>
        <taxon>Pentapetalae</taxon>
        <taxon>asterids</taxon>
        <taxon>Ericales</taxon>
        <taxon>Theaceae</taxon>
        <taxon>Camellia</taxon>
    </lineage>
</organism>
<dbReference type="GO" id="GO:0004856">
    <property type="term" value="F:D-xylulokinase activity"/>
    <property type="evidence" value="ECO:0007669"/>
    <property type="project" value="TreeGrafter"/>
</dbReference>
<dbReference type="SUPFAM" id="SSF53067">
    <property type="entry name" value="Actin-like ATPase domain"/>
    <property type="match status" value="1"/>
</dbReference>
<evidence type="ECO:0008006" key="6">
    <source>
        <dbReference type="Google" id="ProtNLM"/>
    </source>
</evidence>
<evidence type="ECO:0000256" key="1">
    <source>
        <dbReference type="ARBA" id="ARBA00009156"/>
    </source>
</evidence>
<keyword evidence="3" id="KW-0418">Kinase</keyword>
<dbReference type="GO" id="GO:0005829">
    <property type="term" value="C:cytosol"/>
    <property type="evidence" value="ECO:0007669"/>
    <property type="project" value="TreeGrafter"/>
</dbReference>
<dbReference type="STRING" id="542762.A0A4S4D4A1"/>
<evidence type="ECO:0000256" key="2">
    <source>
        <dbReference type="ARBA" id="ARBA00022679"/>
    </source>
</evidence>
<proteinExistence type="inferred from homology"/>
<sequence length="218" mass="23929">MVSTGTPSVNGQIVLPTLMWVEALELMLHRLSSKLDIRKVAVVSGSGQQHGSVYWKIGSSAKLSSLDPKKPLAYACIDETDGAGMNFMDIKPRAWSKIALETTASGLEEKLGKLVPAYAVVGLIAPYFVEGFGFNKNCLVVQWSGENPQNLADLKNGLSSYVVMQVDPTLLMIKWIYFLCFVAMKKGLLLSSGWVNRITHVGQRFVRGAKDFRTALCK</sequence>
<dbReference type="EMBL" id="SDRB02012794">
    <property type="protein sequence ID" value="THF96653.1"/>
    <property type="molecule type" value="Genomic_DNA"/>
</dbReference>
<name>A0A4S4D4A1_CAMSN</name>
<keyword evidence="2" id="KW-0808">Transferase</keyword>
<dbReference type="PANTHER" id="PTHR10196:SF57">
    <property type="entry name" value="XYLULOSE KINASE"/>
    <property type="match status" value="1"/>
</dbReference>
<comment type="caution">
    <text evidence="4">The sequence shown here is derived from an EMBL/GenBank/DDBJ whole genome shotgun (WGS) entry which is preliminary data.</text>
</comment>
<dbReference type="InterPro" id="IPR043129">
    <property type="entry name" value="ATPase_NBD"/>
</dbReference>
<accession>A0A4S4D4A1</accession>
<reference evidence="4 5" key="1">
    <citation type="journal article" date="2018" name="Proc. Natl. Acad. Sci. U.S.A.">
        <title>Draft genome sequence of Camellia sinensis var. sinensis provides insights into the evolution of the tea genome and tea quality.</title>
        <authorList>
            <person name="Wei C."/>
            <person name="Yang H."/>
            <person name="Wang S."/>
            <person name="Zhao J."/>
            <person name="Liu C."/>
            <person name="Gao L."/>
            <person name="Xia E."/>
            <person name="Lu Y."/>
            <person name="Tai Y."/>
            <person name="She G."/>
            <person name="Sun J."/>
            <person name="Cao H."/>
            <person name="Tong W."/>
            <person name="Gao Q."/>
            <person name="Li Y."/>
            <person name="Deng W."/>
            <person name="Jiang X."/>
            <person name="Wang W."/>
            <person name="Chen Q."/>
            <person name="Zhang S."/>
            <person name="Li H."/>
            <person name="Wu J."/>
            <person name="Wang P."/>
            <person name="Li P."/>
            <person name="Shi C."/>
            <person name="Zheng F."/>
            <person name="Jian J."/>
            <person name="Huang B."/>
            <person name="Shan D."/>
            <person name="Shi M."/>
            <person name="Fang C."/>
            <person name="Yue Y."/>
            <person name="Li F."/>
            <person name="Li D."/>
            <person name="Wei S."/>
            <person name="Han B."/>
            <person name="Jiang C."/>
            <person name="Yin Y."/>
            <person name="Xia T."/>
            <person name="Zhang Z."/>
            <person name="Bennetzen J.L."/>
            <person name="Zhao S."/>
            <person name="Wan X."/>
        </authorList>
    </citation>
    <scope>NUCLEOTIDE SEQUENCE [LARGE SCALE GENOMIC DNA]</scope>
    <source>
        <strain evidence="5">cv. Shuchazao</strain>
        <tissue evidence="4">Leaf</tissue>
    </source>
</reference>
<dbReference type="Proteomes" id="UP000306102">
    <property type="component" value="Unassembled WGS sequence"/>
</dbReference>